<dbReference type="AlphaFoldDB" id="A0A8H8QTF0"/>
<sequence length="214" mass="23029">MSPSPPAIILATEPDAPALASLTTSSFASSDAAYPLIWGSAAPGTHDAVALNGLFSPVQKADRVTFKAVLASGEIVGLATWNMPKESMSAGEGGGTGLPFIEGVDMGLWNETAMCFKGCYERDVDVLKDISLSLLFVHPEYQRHGIGSLLLDWGLKKADEMKAKIWVASTPQAVSTYERNGWRVVERYDVVLEKYGGQGGYSRAWMVREIPTTA</sequence>
<keyword evidence="3" id="KW-1185">Reference proteome</keyword>
<dbReference type="OrthoDB" id="410198at2759"/>
<dbReference type="RefSeq" id="XP_031001004.1">
    <property type="nucleotide sequence ID" value="XM_031153990.1"/>
</dbReference>
<dbReference type="Pfam" id="PF13673">
    <property type="entry name" value="Acetyltransf_10"/>
    <property type="match status" value="1"/>
</dbReference>
<dbReference type="GO" id="GO:0016747">
    <property type="term" value="F:acyltransferase activity, transferring groups other than amino-acyl groups"/>
    <property type="evidence" value="ECO:0007669"/>
    <property type="project" value="InterPro"/>
</dbReference>
<dbReference type="InterPro" id="IPR016181">
    <property type="entry name" value="Acyl_CoA_acyltransferase"/>
</dbReference>
<protein>
    <recommendedName>
        <fullName evidence="1">N-acetyltransferase domain-containing protein</fullName>
    </recommendedName>
</protein>
<dbReference type="InterPro" id="IPR052523">
    <property type="entry name" value="Trichothecene_AcTrans"/>
</dbReference>
<reference evidence="2 3" key="1">
    <citation type="submission" date="2018-05" db="EMBL/GenBank/DDBJ databases">
        <title>Genome sequencing and assembly of the regulated plant pathogen Lachnellula willkommii and related sister species for the development of diagnostic species identification markers.</title>
        <authorList>
            <person name="Giroux E."/>
            <person name="Bilodeau G."/>
        </authorList>
    </citation>
    <scope>NUCLEOTIDE SEQUENCE [LARGE SCALE GENOMIC DNA]</scope>
    <source>
        <strain evidence="2 3">CBS 185.66</strain>
    </source>
</reference>
<dbReference type="SUPFAM" id="SSF55729">
    <property type="entry name" value="Acyl-CoA N-acyltransferases (Nat)"/>
    <property type="match status" value="1"/>
</dbReference>
<dbReference type="InterPro" id="IPR000182">
    <property type="entry name" value="GNAT_dom"/>
</dbReference>
<dbReference type="PANTHER" id="PTHR42791">
    <property type="entry name" value="GNAT FAMILY ACETYLTRANSFERASE"/>
    <property type="match status" value="1"/>
</dbReference>
<dbReference type="PROSITE" id="PS51186">
    <property type="entry name" value="GNAT"/>
    <property type="match status" value="1"/>
</dbReference>
<gene>
    <name evidence="2" type="ORF">LHYA1_G009086</name>
</gene>
<dbReference type="EMBL" id="QGMH01000313">
    <property type="protein sequence ID" value="TVY22216.1"/>
    <property type="molecule type" value="Genomic_DNA"/>
</dbReference>
<evidence type="ECO:0000313" key="3">
    <source>
        <dbReference type="Proteomes" id="UP000431533"/>
    </source>
</evidence>
<comment type="caution">
    <text evidence="2">The sequence shown here is derived from an EMBL/GenBank/DDBJ whole genome shotgun (WGS) entry which is preliminary data.</text>
</comment>
<evidence type="ECO:0000259" key="1">
    <source>
        <dbReference type="PROSITE" id="PS51186"/>
    </source>
</evidence>
<dbReference type="GeneID" id="41989284"/>
<proteinExistence type="predicted"/>
<feature type="domain" description="N-acetyltransferase" evidence="1">
    <location>
        <begin position="6"/>
        <end position="211"/>
    </location>
</feature>
<dbReference type="Gene3D" id="3.40.630.30">
    <property type="match status" value="1"/>
</dbReference>
<dbReference type="PANTHER" id="PTHR42791:SF2">
    <property type="entry name" value="N-ACETYLTRANSFERASE DOMAIN-CONTAINING PROTEIN"/>
    <property type="match status" value="1"/>
</dbReference>
<dbReference type="Proteomes" id="UP000431533">
    <property type="component" value="Unassembled WGS sequence"/>
</dbReference>
<organism evidence="2 3">
    <name type="scientific">Lachnellula hyalina</name>
    <dbReference type="NCBI Taxonomy" id="1316788"/>
    <lineage>
        <taxon>Eukaryota</taxon>
        <taxon>Fungi</taxon>
        <taxon>Dikarya</taxon>
        <taxon>Ascomycota</taxon>
        <taxon>Pezizomycotina</taxon>
        <taxon>Leotiomycetes</taxon>
        <taxon>Helotiales</taxon>
        <taxon>Lachnaceae</taxon>
        <taxon>Lachnellula</taxon>
    </lineage>
</organism>
<evidence type="ECO:0000313" key="2">
    <source>
        <dbReference type="EMBL" id="TVY22216.1"/>
    </source>
</evidence>
<accession>A0A8H8QTF0</accession>
<name>A0A8H8QTF0_9HELO</name>
<dbReference type="CDD" id="cd04301">
    <property type="entry name" value="NAT_SF"/>
    <property type="match status" value="1"/>
</dbReference>